<comment type="caution">
    <text evidence="1">The sequence shown here is derived from an EMBL/GenBank/DDBJ whole genome shotgun (WGS) entry which is preliminary data.</text>
</comment>
<reference evidence="1 2" key="1">
    <citation type="submission" date="2018-06" db="EMBL/GenBank/DDBJ databases">
        <title>Phytoactinopolyspora halophila sp. nov., a novel halophilic actinomycete isolated from a saline soil in China.</title>
        <authorList>
            <person name="Tang S.-K."/>
        </authorList>
    </citation>
    <scope>NUCLEOTIDE SEQUENCE [LARGE SCALE GENOMIC DNA]</scope>
    <source>
        <strain evidence="1 2">YIM 96934</strain>
    </source>
</reference>
<dbReference type="RefSeq" id="WP_112258907.1">
    <property type="nucleotide sequence ID" value="NZ_QMIG01000014.1"/>
</dbReference>
<dbReference type="OrthoDB" id="10010419at2"/>
<dbReference type="EMBL" id="QMIG01000014">
    <property type="protein sequence ID" value="RAW13137.1"/>
    <property type="molecule type" value="Genomic_DNA"/>
</dbReference>
<name>A0A329QL20_9ACTN</name>
<gene>
    <name evidence="1" type="ORF">DPM12_13805</name>
</gene>
<sequence length="232" mass="26493">MSTYDPWQPLEAGECPVFRDPYSLTLLADGRTPWGYLRVVPVLEEDDRRVDWILDDTILASIRMTDLRFGRRRLSKADYPVIIDPEHVAELTVAGESGTAELVQQSRRGIFRRGSAHIRTTFNTHIWSSTLSKVWYQTHPRTPDEEPIVRIRDHAIQAPERPSSDRTDDWRHTHLLTWSTGATLASLATTHLLRAGTNWAVIGSSVTRASVDGARQHHFEQHNHLLDDPPQH</sequence>
<evidence type="ECO:0000313" key="2">
    <source>
        <dbReference type="Proteomes" id="UP000250462"/>
    </source>
</evidence>
<protein>
    <submittedName>
        <fullName evidence="1">Uncharacterized protein</fullName>
    </submittedName>
</protein>
<evidence type="ECO:0000313" key="1">
    <source>
        <dbReference type="EMBL" id="RAW13137.1"/>
    </source>
</evidence>
<dbReference type="Proteomes" id="UP000250462">
    <property type="component" value="Unassembled WGS sequence"/>
</dbReference>
<keyword evidence="2" id="KW-1185">Reference proteome</keyword>
<proteinExistence type="predicted"/>
<dbReference type="AlphaFoldDB" id="A0A329QL20"/>
<organism evidence="1 2">
    <name type="scientific">Phytoactinopolyspora halophila</name>
    <dbReference type="NCBI Taxonomy" id="1981511"/>
    <lineage>
        <taxon>Bacteria</taxon>
        <taxon>Bacillati</taxon>
        <taxon>Actinomycetota</taxon>
        <taxon>Actinomycetes</taxon>
        <taxon>Jiangellales</taxon>
        <taxon>Jiangellaceae</taxon>
        <taxon>Phytoactinopolyspora</taxon>
    </lineage>
</organism>
<accession>A0A329QL20</accession>